<evidence type="ECO:0000313" key="3">
    <source>
        <dbReference type="Proteomes" id="UP000034034"/>
    </source>
</evidence>
<dbReference type="SUPFAM" id="SSF47413">
    <property type="entry name" value="lambda repressor-like DNA-binding domains"/>
    <property type="match status" value="1"/>
</dbReference>
<reference evidence="2" key="1">
    <citation type="submission" date="2019-08" db="EMBL/GenBank/DDBJ databases">
        <title>Complete genome sequence of a mangrove-derived Streptomyces xiamenensis.</title>
        <authorList>
            <person name="Xu J."/>
        </authorList>
    </citation>
    <scope>NUCLEOTIDE SEQUENCE</scope>
    <source>
        <strain evidence="2">318</strain>
    </source>
</reference>
<feature type="domain" description="HTH cro/C1-type" evidence="1">
    <location>
        <begin position="20"/>
        <end position="75"/>
    </location>
</feature>
<gene>
    <name evidence="2" type="ORF">SXIM_13280</name>
</gene>
<dbReference type="PATRIC" id="fig|408015.6.peg.1361"/>
<dbReference type="PROSITE" id="PS50943">
    <property type="entry name" value="HTH_CROC1"/>
    <property type="match status" value="1"/>
</dbReference>
<dbReference type="Gene3D" id="1.10.260.40">
    <property type="entry name" value="lambda repressor-like DNA-binding domains"/>
    <property type="match status" value="1"/>
</dbReference>
<dbReference type="InterPro" id="IPR001387">
    <property type="entry name" value="Cro/C1-type_HTH"/>
</dbReference>
<dbReference type="RefSeq" id="WP_046723240.1">
    <property type="nucleotide sequence ID" value="NZ_CP009922.3"/>
</dbReference>
<name>A0A0F7FRL2_9ACTN</name>
<dbReference type="InterPro" id="IPR010982">
    <property type="entry name" value="Lambda_DNA-bd_dom_sf"/>
</dbReference>
<dbReference type="GO" id="GO:0003677">
    <property type="term" value="F:DNA binding"/>
    <property type="evidence" value="ECO:0007669"/>
    <property type="project" value="InterPro"/>
</dbReference>
<protein>
    <submittedName>
        <fullName evidence="2">Xre family transcriptional regulator</fullName>
    </submittedName>
</protein>
<dbReference type="AlphaFoldDB" id="A0A0F7FRL2"/>
<dbReference type="SMART" id="SM00530">
    <property type="entry name" value="HTH_XRE"/>
    <property type="match status" value="1"/>
</dbReference>
<dbReference type="Proteomes" id="UP000034034">
    <property type="component" value="Chromosome"/>
</dbReference>
<dbReference type="EMBL" id="CP009922">
    <property type="protein sequence ID" value="AKG42712.1"/>
    <property type="molecule type" value="Genomic_DNA"/>
</dbReference>
<dbReference type="CDD" id="cd00093">
    <property type="entry name" value="HTH_XRE"/>
    <property type="match status" value="1"/>
</dbReference>
<dbReference type="InterPro" id="IPR043917">
    <property type="entry name" value="DUF5753"/>
</dbReference>
<dbReference type="KEGG" id="sxi:SXIM_13280"/>
<dbReference type="Pfam" id="PF13560">
    <property type="entry name" value="HTH_31"/>
    <property type="match status" value="1"/>
</dbReference>
<keyword evidence="3" id="KW-1185">Reference proteome</keyword>
<sequence length="291" mass="32582">MSTSVNTSALAIQRDLGEELRRLRLEAGFKTQTAAAKPLKCSQNKISYVESGKRWPDEALLKRMLKVYGLSESKSAEIRATIRTGKSIERSWWDEPRYRDLIAGGLGKIFPLEDGAAKIWNHSGTFIPGLLQTEGYIQALAAFGQRDESALHRELFVEMRLRRQHILTRTHPVLMTGMFLESALRPVVGGREVMREQLQHLQEMAHKPNITLRVVPFSAGSAAAVGSPFTLFEFPGAHNKAAVLREMSRGDDDTHSAAEVRRMRRRFNDLAEHALGPGETIGLIEEIEKAL</sequence>
<evidence type="ECO:0000313" key="2">
    <source>
        <dbReference type="EMBL" id="AKG42712.1"/>
    </source>
</evidence>
<dbReference type="STRING" id="408015.SXIM_13280"/>
<dbReference type="Pfam" id="PF19054">
    <property type="entry name" value="DUF5753"/>
    <property type="match status" value="1"/>
</dbReference>
<accession>A0A0F7FRL2</accession>
<evidence type="ECO:0000259" key="1">
    <source>
        <dbReference type="PROSITE" id="PS50943"/>
    </source>
</evidence>
<organism evidence="2 3">
    <name type="scientific">Streptomyces xiamenensis</name>
    <dbReference type="NCBI Taxonomy" id="408015"/>
    <lineage>
        <taxon>Bacteria</taxon>
        <taxon>Bacillati</taxon>
        <taxon>Actinomycetota</taxon>
        <taxon>Actinomycetes</taxon>
        <taxon>Kitasatosporales</taxon>
        <taxon>Streptomycetaceae</taxon>
        <taxon>Streptomyces</taxon>
    </lineage>
</organism>
<dbReference type="HOGENOM" id="CLU_055817_1_1_11"/>
<proteinExistence type="predicted"/>